<evidence type="ECO:0000313" key="2">
    <source>
        <dbReference type="Proteomes" id="UP000838756"/>
    </source>
</evidence>
<keyword evidence="2" id="KW-1185">Reference proteome</keyword>
<organism evidence="1 2">
    <name type="scientific">Pararge aegeria aegeria</name>
    <dbReference type="NCBI Taxonomy" id="348720"/>
    <lineage>
        <taxon>Eukaryota</taxon>
        <taxon>Metazoa</taxon>
        <taxon>Ecdysozoa</taxon>
        <taxon>Arthropoda</taxon>
        <taxon>Hexapoda</taxon>
        <taxon>Insecta</taxon>
        <taxon>Pterygota</taxon>
        <taxon>Neoptera</taxon>
        <taxon>Endopterygota</taxon>
        <taxon>Lepidoptera</taxon>
        <taxon>Glossata</taxon>
        <taxon>Ditrysia</taxon>
        <taxon>Papilionoidea</taxon>
        <taxon>Nymphalidae</taxon>
        <taxon>Satyrinae</taxon>
        <taxon>Satyrini</taxon>
        <taxon>Parargina</taxon>
        <taxon>Pararge</taxon>
    </lineage>
</organism>
<gene>
    <name evidence="1" type="primary">jg14148</name>
    <name evidence="1" type="ORF">PAEG_LOCUS14195</name>
</gene>
<dbReference type="Proteomes" id="UP000838756">
    <property type="component" value="Unassembled WGS sequence"/>
</dbReference>
<evidence type="ECO:0000313" key="1">
    <source>
        <dbReference type="EMBL" id="CAH2236860.1"/>
    </source>
</evidence>
<dbReference type="GO" id="GO:0008374">
    <property type="term" value="F:O-acyltransferase activity"/>
    <property type="evidence" value="ECO:0007669"/>
    <property type="project" value="InterPro"/>
</dbReference>
<dbReference type="Pfam" id="PF02450">
    <property type="entry name" value="LCAT"/>
    <property type="match status" value="1"/>
</dbReference>
<dbReference type="OrthoDB" id="190846at2759"/>
<name>A0A8S4RJN6_9NEOP</name>
<feature type="non-terminal residue" evidence="1">
    <location>
        <position position="1"/>
    </location>
</feature>
<sequence length="79" mass="8846">LVYKPGTWLDGSPTLLTGDGDGTVNLRSLNACERWAKRRFGFSLNKRPLKSVPLAGAEHLKILHDPRVTDYITTVMKHD</sequence>
<dbReference type="InterPro" id="IPR003386">
    <property type="entry name" value="LACT/PDAT_acylTrfase"/>
</dbReference>
<reference evidence="1" key="1">
    <citation type="submission" date="2022-03" db="EMBL/GenBank/DDBJ databases">
        <authorList>
            <person name="Lindestad O."/>
        </authorList>
    </citation>
    <scope>NUCLEOTIDE SEQUENCE</scope>
</reference>
<dbReference type="EMBL" id="CAKXAJ010025233">
    <property type="protein sequence ID" value="CAH2236860.1"/>
    <property type="molecule type" value="Genomic_DNA"/>
</dbReference>
<dbReference type="AlphaFoldDB" id="A0A8S4RJN6"/>
<proteinExistence type="predicted"/>
<dbReference type="Gene3D" id="3.40.50.1820">
    <property type="entry name" value="alpha/beta hydrolase"/>
    <property type="match status" value="1"/>
</dbReference>
<accession>A0A8S4RJN6</accession>
<dbReference type="InterPro" id="IPR029058">
    <property type="entry name" value="AB_hydrolase_fold"/>
</dbReference>
<comment type="caution">
    <text evidence="1">The sequence shown here is derived from an EMBL/GenBank/DDBJ whole genome shotgun (WGS) entry which is preliminary data.</text>
</comment>
<dbReference type="GO" id="GO:0006629">
    <property type="term" value="P:lipid metabolic process"/>
    <property type="evidence" value="ECO:0007669"/>
    <property type="project" value="InterPro"/>
</dbReference>
<protein>
    <submittedName>
        <fullName evidence="1">Jg14148 protein</fullName>
    </submittedName>
</protein>